<dbReference type="EC" id="1.5.1.2" evidence="4 5"/>
<dbReference type="PANTHER" id="PTHR11645">
    <property type="entry name" value="PYRROLINE-5-CARBOXYLATE REDUCTASE"/>
    <property type="match status" value="1"/>
</dbReference>
<dbReference type="InterPro" id="IPR028939">
    <property type="entry name" value="P5C_Rdtase_cat_N"/>
</dbReference>
<evidence type="ECO:0000256" key="3">
    <source>
        <dbReference type="ARBA" id="ARBA00023002"/>
    </source>
</evidence>
<dbReference type="PANTHER" id="PTHR11645:SF0">
    <property type="entry name" value="PYRROLINE-5-CARBOXYLATE REDUCTASE 3"/>
    <property type="match status" value="1"/>
</dbReference>
<dbReference type="Proteomes" id="UP000293296">
    <property type="component" value="Chromosome"/>
</dbReference>
<evidence type="ECO:0000313" key="10">
    <source>
        <dbReference type="EMBL" id="QAZ67121.1"/>
    </source>
</evidence>
<sequence length="266" mass="27395">MAAVIGFLGAGNMGAAIIKGLAAVPDVSALAYDVDAAKVAALAADKLAKPAATPEDLAAGSDYLILCVKPQYLAAAMAELAPALGPETVLVSIVAGVTMTRLRELSAGKCPVVRVMPNTPALVGAGQFALCLDDPALDAERKAFVETLFAALGRTYVLQEQFFDAFTGLAGSGPAYVLHFMEALIESGVLMGFPRDKATDIVIGLFAGTSKLAAETNLHPSILREMVTSPAGTTIEALMHLDRQAVRAAIIDAAVASRDRSKALGA</sequence>
<keyword evidence="2 4" id="KW-0521">NADP</keyword>
<dbReference type="Gene3D" id="3.40.50.720">
    <property type="entry name" value="NAD(P)-binding Rossmann-like Domain"/>
    <property type="match status" value="1"/>
</dbReference>
<comment type="catalytic activity">
    <reaction evidence="4 7">
        <text>L-proline + NADP(+) = (S)-1-pyrroline-5-carboxylate + NADPH + 2 H(+)</text>
        <dbReference type="Rhea" id="RHEA:14109"/>
        <dbReference type="ChEBI" id="CHEBI:15378"/>
        <dbReference type="ChEBI" id="CHEBI:17388"/>
        <dbReference type="ChEBI" id="CHEBI:57783"/>
        <dbReference type="ChEBI" id="CHEBI:58349"/>
        <dbReference type="ChEBI" id="CHEBI:60039"/>
        <dbReference type="EC" id="1.5.1.2"/>
    </reaction>
</comment>
<dbReference type="AlphaFoldDB" id="A0A4P6HJ56"/>
<evidence type="ECO:0000259" key="9">
    <source>
        <dbReference type="Pfam" id="PF14748"/>
    </source>
</evidence>
<evidence type="ECO:0000313" key="11">
    <source>
        <dbReference type="Proteomes" id="UP000293296"/>
    </source>
</evidence>
<evidence type="ECO:0000256" key="2">
    <source>
        <dbReference type="ARBA" id="ARBA00022857"/>
    </source>
</evidence>
<dbReference type="NCBIfam" id="TIGR00112">
    <property type="entry name" value="proC"/>
    <property type="match status" value="1"/>
</dbReference>
<comment type="similarity">
    <text evidence="1 4 7">Belongs to the pyrroline-5-carboxylate reductase family.</text>
</comment>
<dbReference type="EMBL" id="CP026538">
    <property type="protein sequence ID" value="QAZ67121.1"/>
    <property type="molecule type" value="Genomic_DNA"/>
</dbReference>
<dbReference type="Gene3D" id="1.10.3730.10">
    <property type="entry name" value="ProC C-terminal domain-like"/>
    <property type="match status" value="1"/>
</dbReference>
<accession>A0A4P6HJ56</accession>
<keyword evidence="4" id="KW-0963">Cytoplasm</keyword>
<dbReference type="SUPFAM" id="SSF51735">
    <property type="entry name" value="NAD(P)-binding Rossmann-fold domains"/>
    <property type="match status" value="1"/>
</dbReference>
<reference evidence="10 11" key="1">
    <citation type="submission" date="2018-02" db="EMBL/GenBank/DDBJ databases">
        <title>Genome sequence of Desulfovibrio carbinolicus DSM 3852.</title>
        <authorList>
            <person name="Wilbanks E."/>
            <person name="Skennerton C.T."/>
            <person name="Orphan V.J."/>
        </authorList>
    </citation>
    <scope>NUCLEOTIDE SEQUENCE [LARGE SCALE GENOMIC DNA]</scope>
    <source>
        <strain evidence="10 11">DSM 3852</strain>
    </source>
</reference>
<dbReference type="RefSeq" id="WP_129351384.1">
    <property type="nucleotide sequence ID" value="NZ_CP026538.1"/>
</dbReference>
<evidence type="ECO:0000256" key="1">
    <source>
        <dbReference type="ARBA" id="ARBA00005525"/>
    </source>
</evidence>
<dbReference type="Pfam" id="PF03807">
    <property type="entry name" value="F420_oxidored"/>
    <property type="match status" value="1"/>
</dbReference>
<keyword evidence="11" id="KW-1185">Reference proteome</keyword>
<dbReference type="InterPro" id="IPR029036">
    <property type="entry name" value="P5CR_dimer"/>
</dbReference>
<dbReference type="UniPathway" id="UPA00098">
    <property type="reaction ID" value="UER00361"/>
</dbReference>
<keyword evidence="4 7" id="KW-0028">Amino-acid biosynthesis</keyword>
<feature type="binding site" evidence="6">
    <location>
        <begin position="8"/>
        <end position="13"/>
    </location>
    <ligand>
        <name>NADP(+)</name>
        <dbReference type="ChEBI" id="CHEBI:58349"/>
    </ligand>
</feature>
<keyword evidence="3 4" id="KW-0560">Oxidoreductase</keyword>
<dbReference type="PIRSF" id="PIRSF000193">
    <property type="entry name" value="Pyrrol-5-carb_rd"/>
    <property type="match status" value="1"/>
</dbReference>
<dbReference type="InterPro" id="IPR000304">
    <property type="entry name" value="Pyrroline-COOH_reductase"/>
</dbReference>
<dbReference type="PROSITE" id="PS00521">
    <property type="entry name" value="P5CR"/>
    <property type="match status" value="1"/>
</dbReference>
<comment type="subcellular location">
    <subcellularLocation>
        <location evidence="4">Cytoplasm</location>
    </subcellularLocation>
</comment>
<evidence type="ECO:0000256" key="4">
    <source>
        <dbReference type="HAMAP-Rule" id="MF_01925"/>
    </source>
</evidence>
<dbReference type="SUPFAM" id="SSF48179">
    <property type="entry name" value="6-phosphogluconate dehydrogenase C-terminal domain-like"/>
    <property type="match status" value="1"/>
</dbReference>
<proteinExistence type="inferred from homology"/>
<dbReference type="InterPro" id="IPR053790">
    <property type="entry name" value="P5CR-like_CS"/>
</dbReference>
<dbReference type="KEGG" id="dcb:C3Y92_07720"/>
<dbReference type="GO" id="GO:0005737">
    <property type="term" value="C:cytoplasm"/>
    <property type="evidence" value="ECO:0007669"/>
    <property type="project" value="UniProtKB-SubCell"/>
</dbReference>
<dbReference type="OrthoDB" id="9805754at2"/>
<comment type="pathway">
    <text evidence="4 7">Amino-acid biosynthesis; L-proline biosynthesis; L-proline from L-glutamate 5-semialdehyde: step 1/1.</text>
</comment>
<evidence type="ECO:0000256" key="7">
    <source>
        <dbReference type="RuleBase" id="RU003903"/>
    </source>
</evidence>
<name>A0A4P6HJ56_9BACT</name>
<comment type="catalytic activity">
    <reaction evidence="4">
        <text>L-proline + NAD(+) = (S)-1-pyrroline-5-carboxylate + NADH + 2 H(+)</text>
        <dbReference type="Rhea" id="RHEA:14105"/>
        <dbReference type="ChEBI" id="CHEBI:15378"/>
        <dbReference type="ChEBI" id="CHEBI:17388"/>
        <dbReference type="ChEBI" id="CHEBI:57540"/>
        <dbReference type="ChEBI" id="CHEBI:57945"/>
        <dbReference type="ChEBI" id="CHEBI:60039"/>
        <dbReference type="EC" id="1.5.1.2"/>
    </reaction>
</comment>
<dbReference type="FunFam" id="1.10.3730.10:FF:000001">
    <property type="entry name" value="Pyrroline-5-carboxylate reductase"/>
    <property type="match status" value="1"/>
</dbReference>
<dbReference type="Pfam" id="PF14748">
    <property type="entry name" value="P5CR_dimer"/>
    <property type="match status" value="1"/>
</dbReference>
<keyword evidence="4 7" id="KW-0641">Proline biosynthesis</keyword>
<comment type="function">
    <text evidence="4">Catalyzes the reduction of 1-pyrroline-5-carboxylate (PCA) to L-proline.</text>
</comment>
<dbReference type="InterPro" id="IPR036291">
    <property type="entry name" value="NAD(P)-bd_dom_sf"/>
</dbReference>
<dbReference type="GO" id="GO:0055129">
    <property type="term" value="P:L-proline biosynthetic process"/>
    <property type="evidence" value="ECO:0007669"/>
    <property type="project" value="UniProtKB-UniRule"/>
</dbReference>
<feature type="domain" description="Pyrroline-5-carboxylate reductase catalytic N-terminal" evidence="8">
    <location>
        <begin position="5"/>
        <end position="96"/>
    </location>
</feature>
<organism evidence="10 11">
    <name type="scientific">Solidesulfovibrio carbinolicus</name>
    <dbReference type="NCBI Taxonomy" id="296842"/>
    <lineage>
        <taxon>Bacteria</taxon>
        <taxon>Pseudomonadati</taxon>
        <taxon>Thermodesulfobacteriota</taxon>
        <taxon>Desulfovibrionia</taxon>
        <taxon>Desulfovibrionales</taxon>
        <taxon>Desulfovibrionaceae</taxon>
        <taxon>Solidesulfovibrio</taxon>
    </lineage>
</organism>
<gene>
    <name evidence="4 10" type="primary">proC</name>
    <name evidence="10" type="ORF">C3Y92_07720</name>
</gene>
<dbReference type="InterPro" id="IPR008927">
    <property type="entry name" value="6-PGluconate_DH-like_C_sf"/>
</dbReference>
<protein>
    <recommendedName>
        <fullName evidence="4 5">Pyrroline-5-carboxylate reductase</fullName>
        <shortName evidence="4">P5C reductase</shortName>
        <shortName evidence="4">P5CR</shortName>
        <ecNumber evidence="4 5">1.5.1.2</ecNumber>
    </recommendedName>
    <alternativeName>
        <fullName evidence="4">PCA reductase</fullName>
    </alternativeName>
</protein>
<evidence type="ECO:0000256" key="6">
    <source>
        <dbReference type="PIRSR" id="PIRSR000193-1"/>
    </source>
</evidence>
<evidence type="ECO:0000256" key="5">
    <source>
        <dbReference type="NCBIfam" id="TIGR00112"/>
    </source>
</evidence>
<dbReference type="HAMAP" id="MF_01925">
    <property type="entry name" value="P5C_reductase"/>
    <property type="match status" value="1"/>
</dbReference>
<dbReference type="GO" id="GO:0004735">
    <property type="term" value="F:pyrroline-5-carboxylate reductase activity"/>
    <property type="evidence" value="ECO:0007669"/>
    <property type="project" value="UniProtKB-UniRule"/>
</dbReference>
<evidence type="ECO:0000259" key="8">
    <source>
        <dbReference type="Pfam" id="PF03807"/>
    </source>
</evidence>
<feature type="domain" description="Pyrroline-5-carboxylate reductase dimerisation" evidence="9">
    <location>
        <begin position="160"/>
        <end position="263"/>
    </location>
</feature>